<dbReference type="PANTHER" id="PTHR42827">
    <property type="entry name" value="IRON-SULFUR CLUSTER-BINDING PROTEIN-RELATED"/>
    <property type="match status" value="1"/>
</dbReference>
<name>A0A1V4SHU7_RUMHU</name>
<reference evidence="1 2" key="1">
    <citation type="submission" date="2017-03" db="EMBL/GenBank/DDBJ databases">
        <title>Genome sequence of Clostridium hungatei DSM 14427.</title>
        <authorList>
            <person name="Poehlein A."/>
            <person name="Daniel R."/>
        </authorList>
    </citation>
    <scope>NUCLEOTIDE SEQUENCE [LARGE SCALE GENOMIC DNA]</scope>
    <source>
        <strain evidence="1 2">DSM 14427</strain>
    </source>
</reference>
<accession>A0A1V4SHU7</accession>
<proteinExistence type="predicted"/>
<organism evidence="1 2">
    <name type="scientific">Ruminiclostridium hungatei</name>
    <name type="common">Clostridium hungatei</name>
    <dbReference type="NCBI Taxonomy" id="48256"/>
    <lineage>
        <taxon>Bacteria</taxon>
        <taxon>Bacillati</taxon>
        <taxon>Bacillota</taxon>
        <taxon>Clostridia</taxon>
        <taxon>Eubacteriales</taxon>
        <taxon>Oscillospiraceae</taxon>
        <taxon>Ruminiclostridium</taxon>
    </lineage>
</organism>
<dbReference type="RefSeq" id="WP_080065135.1">
    <property type="nucleotide sequence ID" value="NZ_MZGX01000018.1"/>
</dbReference>
<sequence length="288" mass="31647">MGTRKSSRTDIPLFERKELTNKLKLIINERSSGIGIVGVASIDRFENSPKGHGPRDFISDANAVVVLGLPILDGVADYANYEMKDSEIVTDEDIYVGKDGIKRIYNPRLALQNQVNLRSAHEALNMEIQILSIYAGAFLENEGYKSLVMPTTYGTTFSWQMNVDKDYPRNVKGIGQFSHRHAAVAAGLGSFGLNNLLLTPNWGPRNRFTTIITRAPLIADELTNISSCLGEKCSKCIDSCCAKAFGDVFEFEASGVKQKMAKFDHLKCEGAYGLCKRACISSCPVGSF</sequence>
<protein>
    <submittedName>
        <fullName evidence="1">Epoxyqueuosine reductase</fullName>
    </submittedName>
</protein>
<evidence type="ECO:0000313" key="2">
    <source>
        <dbReference type="Proteomes" id="UP000191554"/>
    </source>
</evidence>
<dbReference type="AlphaFoldDB" id="A0A1V4SHU7"/>
<dbReference type="EMBL" id="MZGX01000018">
    <property type="protein sequence ID" value="OPX43333.1"/>
    <property type="molecule type" value="Genomic_DNA"/>
</dbReference>
<gene>
    <name evidence="1" type="primary">queG_2</name>
    <name evidence="1" type="ORF">CLHUN_26780</name>
</gene>
<keyword evidence="2" id="KW-1185">Reference proteome</keyword>
<dbReference type="PANTHER" id="PTHR42827:SF1">
    <property type="entry name" value="IRON-SULFUR CLUSTER-BINDING PROTEIN"/>
    <property type="match status" value="1"/>
</dbReference>
<dbReference type="Proteomes" id="UP000191554">
    <property type="component" value="Unassembled WGS sequence"/>
</dbReference>
<dbReference type="STRING" id="48256.CLHUN_26780"/>
<evidence type="ECO:0000313" key="1">
    <source>
        <dbReference type="EMBL" id="OPX43333.1"/>
    </source>
</evidence>
<comment type="caution">
    <text evidence="1">The sequence shown here is derived from an EMBL/GenBank/DDBJ whole genome shotgun (WGS) entry which is preliminary data.</text>
</comment>